<reference evidence="2 3" key="1">
    <citation type="submission" date="2019-04" db="EMBL/GenBank/DDBJ databases">
        <title>Corynebacterium endometrii sp. nov., isolated from the uterus of a cow with endometritis.</title>
        <authorList>
            <person name="Ballas P."/>
            <person name="Ruckert C."/>
            <person name="Wagener K."/>
            <person name="Drillich M."/>
            <person name="Kaempfer P."/>
            <person name="Busse H.-J."/>
            <person name="Ehling-Schulz M."/>
        </authorList>
    </citation>
    <scope>NUCLEOTIDE SEQUENCE [LARGE SCALE GENOMIC DNA]</scope>
    <source>
        <strain evidence="2 3">LMM-1653</strain>
    </source>
</reference>
<sequence>MQGLELRDIVSLRDWLIADLVYTAVILAALPTAQNVYNYAATFDKGQTVARDTVFITTFASLPVMLIIALAFGR</sequence>
<evidence type="ECO:0000313" key="3">
    <source>
        <dbReference type="Proteomes" id="UP000296352"/>
    </source>
</evidence>
<gene>
    <name evidence="2" type="ORF">CENDO_10225</name>
</gene>
<feature type="transmembrane region" description="Helical" evidence="1">
    <location>
        <begin position="53"/>
        <end position="72"/>
    </location>
</feature>
<evidence type="ECO:0000256" key="1">
    <source>
        <dbReference type="SAM" id="Phobius"/>
    </source>
</evidence>
<keyword evidence="3" id="KW-1185">Reference proteome</keyword>
<dbReference type="Proteomes" id="UP000296352">
    <property type="component" value="Chromosome"/>
</dbReference>
<dbReference type="KEGG" id="cee:CENDO_10225"/>
<keyword evidence="1" id="KW-0472">Membrane</keyword>
<accession>A0A4P7QI01</accession>
<keyword evidence="1" id="KW-1133">Transmembrane helix</keyword>
<proteinExistence type="predicted"/>
<dbReference type="AlphaFoldDB" id="A0A4P7QI01"/>
<name>A0A4P7QI01_9CORY</name>
<protein>
    <submittedName>
        <fullName evidence="2">Uncharacterized protein</fullName>
    </submittedName>
</protein>
<dbReference type="EMBL" id="CP039247">
    <property type="protein sequence ID" value="QCB29299.1"/>
    <property type="molecule type" value="Genomic_DNA"/>
</dbReference>
<organism evidence="2 3">
    <name type="scientific">Corynebacterium endometrii</name>
    <dbReference type="NCBI Taxonomy" id="2488819"/>
    <lineage>
        <taxon>Bacteria</taxon>
        <taxon>Bacillati</taxon>
        <taxon>Actinomycetota</taxon>
        <taxon>Actinomycetes</taxon>
        <taxon>Mycobacteriales</taxon>
        <taxon>Corynebacteriaceae</taxon>
        <taxon>Corynebacterium</taxon>
    </lineage>
</organism>
<feature type="transmembrane region" description="Helical" evidence="1">
    <location>
        <begin position="12"/>
        <end position="33"/>
    </location>
</feature>
<keyword evidence="1" id="KW-0812">Transmembrane</keyword>
<evidence type="ECO:0000313" key="2">
    <source>
        <dbReference type="EMBL" id="QCB29299.1"/>
    </source>
</evidence>